<accession>A0A814FYQ0</accession>
<dbReference type="EMBL" id="CAJNOH010000180">
    <property type="protein sequence ID" value="CAF0930079.1"/>
    <property type="molecule type" value="Genomic_DNA"/>
</dbReference>
<proteinExistence type="predicted"/>
<evidence type="ECO:0000313" key="3">
    <source>
        <dbReference type="EMBL" id="CAF1089164.1"/>
    </source>
</evidence>
<keyword evidence="6" id="KW-1185">Reference proteome</keyword>
<evidence type="ECO:0000313" key="1">
    <source>
        <dbReference type="EMBL" id="CAF0930079.1"/>
    </source>
</evidence>
<evidence type="ECO:0000313" key="4">
    <source>
        <dbReference type="EMBL" id="CAF3755807.1"/>
    </source>
</evidence>
<name>A0A814FYQ0_9BILA</name>
<dbReference type="Proteomes" id="UP000663854">
    <property type="component" value="Unassembled WGS sequence"/>
</dbReference>
<dbReference type="Gene3D" id="2.40.50.40">
    <property type="match status" value="1"/>
</dbReference>
<organism evidence="2 5">
    <name type="scientific">Rotaria sordida</name>
    <dbReference type="NCBI Taxonomy" id="392033"/>
    <lineage>
        <taxon>Eukaryota</taxon>
        <taxon>Metazoa</taxon>
        <taxon>Spiralia</taxon>
        <taxon>Gnathifera</taxon>
        <taxon>Rotifera</taxon>
        <taxon>Eurotatoria</taxon>
        <taxon>Bdelloidea</taxon>
        <taxon>Philodinida</taxon>
        <taxon>Philodinidae</taxon>
        <taxon>Rotaria</taxon>
    </lineage>
</organism>
<dbReference type="Proteomes" id="UP000663864">
    <property type="component" value="Unassembled WGS sequence"/>
</dbReference>
<sequence>MNSISEEKQQIFCDDADEKKLIKGYPEEQNIWELKQNVDCPDLIDEYENHLLKKPRFTDNDSSSLLLTKPIGNNKSYEFNKHHETNPHDKPSLLYLFGQHIAPLSGGGNARQWFIQLDTKFFELNLSFHDAIIWYSLHKDKIKCYTELCRLCALEYFQLEKSPHRSIFMQQKKNKSLLLNSTVVINDNLTGNTLNCPNDNPPSVVCYHETSTDSNSKHVFNSILSPTISKAVVDRFIKDPTKFSGKLNLIHIYLKGEAHEWFKQYPAQLRSWSIFINEIAQSFTSILQRDLAFTN</sequence>
<dbReference type="AlphaFoldDB" id="A0A814FYQ0"/>
<evidence type="ECO:0000313" key="6">
    <source>
        <dbReference type="Proteomes" id="UP000663870"/>
    </source>
</evidence>
<gene>
    <name evidence="4" type="ORF">JBS370_LOCUS12830</name>
    <name evidence="3" type="ORF">JXQ802_LOCUS18595</name>
    <name evidence="1" type="ORF">PYM288_LOCUS11003</name>
    <name evidence="2" type="ORF">ZHD862_LOCUS12032</name>
</gene>
<dbReference type="EMBL" id="CAJNOL010000492">
    <property type="protein sequence ID" value="CAF1089164.1"/>
    <property type="molecule type" value="Genomic_DNA"/>
</dbReference>
<dbReference type="Proteomes" id="UP000663836">
    <property type="component" value="Unassembled WGS sequence"/>
</dbReference>
<evidence type="ECO:0000313" key="2">
    <source>
        <dbReference type="EMBL" id="CAF0991215.1"/>
    </source>
</evidence>
<dbReference type="EMBL" id="CAJOBD010001066">
    <property type="protein sequence ID" value="CAF3755807.1"/>
    <property type="molecule type" value="Genomic_DNA"/>
</dbReference>
<evidence type="ECO:0000313" key="5">
    <source>
        <dbReference type="Proteomes" id="UP000663864"/>
    </source>
</evidence>
<reference evidence="2" key="1">
    <citation type="submission" date="2021-02" db="EMBL/GenBank/DDBJ databases">
        <authorList>
            <person name="Nowell W R."/>
        </authorList>
    </citation>
    <scope>NUCLEOTIDE SEQUENCE</scope>
</reference>
<protein>
    <submittedName>
        <fullName evidence="2">Uncharacterized protein</fullName>
    </submittedName>
</protein>
<dbReference type="Proteomes" id="UP000663870">
    <property type="component" value="Unassembled WGS sequence"/>
</dbReference>
<comment type="caution">
    <text evidence="2">The sequence shown here is derived from an EMBL/GenBank/DDBJ whole genome shotgun (WGS) entry which is preliminary data.</text>
</comment>
<dbReference type="EMBL" id="CAJNOT010000466">
    <property type="protein sequence ID" value="CAF0991215.1"/>
    <property type="molecule type" value="Genomic_DNA"/>
</dbReference>